<feature type="chain" id="PRO_5032754194" description="DUF2946 domain-containing protein" evidence="1">
    <location>
        <begin position="30"/>
        <end position="130"/>
    </location>
</feature>
<evidence type="ECO:0008006" key="4">
    <source>
        <dbReference type="Google" id="ProtNLM"/>
    </source>
</evidence>
<comment type="caution">
    <text evidence="2">The sequence shown here is derived from an EMBL/GenBank/DDBJ whole genome shotgun (WGS) entry which is preliminary data.</text>
</comment>
<keyword evidence="1" id="KW-0732">Signal</keyword>
<reference evidence="2 3" key="1">
    <citation type="submission" date="2014-07" db="EMBL/GenBank/DDBJ databases">
        <title>Draft genome sequence of Thalassospira tepidiphila 1-1B.</title>
        <authorList>
            <person name="Lai Q."/>
            <person name="Shao Z."/>
        </authorList>
    </citation>
    <scope>NUCLEOTIDE SEQUENCE [LARGE SCALE GENOMIC DNA]</scope>
    <source>
        <strain evidence="2 3">MCCC 1A03514</strain>
    </source>
</reference>
<feature type="signal peptide" evidence="1">
    <location>
        <begin position="1"/>
        <end position="29"/>
    </location>
</feature>
<dbReference type="Proteomes" id="UP000094009">
    <property type="component" value="Unassembled WGS sequence"/>
</dbReference>
<dbReference type="EMBL" id="JPVZ01000001">
    <property type="protein sequence ID" value="OAZ11813.1"/>
    <property type="molecule type" value="Genomic_DNA"/>
</dbReference>
<accession>A0A853L634</accession>
<protein>
    <recommendedName>
        <fullName evidence="4">DUF2946 domain-containing protein</fullName>
    </recommendedName>
</protein>
<proteinExistence type="predicted"/>
<evidence type="ECO:0000313" key="2">
    <source>
        <dbReference type="EMBL" id="OAZ11813.1"/>
    </source>
</evidence>
<evidence type="ECO:0000313" key="3">
    <source>
        <dbReference type="Proteomes" id="UP000094009"/>
    </source>
</evidence>
<gene>
    <name evidence="2" type="ORF">TH4_01630</name>
</gene>
<organism evidence="2 3">
    <name type="scientific">Thalassospira tepidiphila MCCC 1A03514</name>
    <dbReference type="NCBI Taxonomy" id="1177930"/>
    <lineage>
        <taxon>Bacteria</taxon>
        <taxon>Pseudomonadati</taxon>
        <taxon>Pseudomonadota</taxon>
        <taxon>Alphaproteobacteria</taxon>
        <taxon>Rhodospirillales</taxon>
        <taxon>Thalassospiraceae</taxon>
        <taxon>Thalassospira</taxon>
    </lineage>
</organism>
<name>A0A853L634_9PROT</name>
<evidence type="ECO:0000256" key="1">
    <source>
        <dbReference type="SAM" id="SignalP"/>
    </source>
</evidence>
<dbReference type="AlphaFoldDB" id="A0A853L634"/>
<sequence length="130" mass="13890">MRSIMEKMLRTFLLFLIALSLTGTGVAQAIAQVTKQTAAADLVQITICSTDQTPVTILIDRNGNKAPAPVECDYPNCMNCLSGSAFQLSDPIGVPEHDRKVVLTIFPMSFDHAGATPTAPATARAPPYKV</sequence>